<keyword evidence="3" id="KW-0902">Two-component regulatory system</keyword>
<accession>A0A2W2BD43</accession>
<dbReference type="InterPro" id="IPR036890">
    <property type="entry name" value="HATPase_C_sf"/>
</dbReference>
<evidence type="ECO:0000256" key="1">
    <source>
        <dbReference type="ARBA" id="ARBA00022679"/>
    </source>
</evidence>
<dbReference type="CDD" id="cd16917">
    <property type="entry name" value="HATPase_UhpB-NarQ-NarX-like"/>
    <property type="match status" value="1"/>
</dbReference>
<keyword evidence="1" id="KW-0808">Transferase</keyword>
<dbReference type="SUPFAM" id="SSF55874">
    <property type="entry name" value="ATPase domain of HSP90 chaperone/DNA topoisomerase II/histidine kinase"/>
    <property type="match status" value="1"/>
</dbReference>
<feature type="domain" description="Histidine kinase/HSP90-like ATPase" evidence="5">
    <location>
        <begin position="157"/>
        <end position="251"/>
    </location>
</feature>
<evidence type="ECO:0000313" key="6">
    <source>
        <dbReference type="EMBL" id="PZF71576.1"/>
    </source>
</evidence>
<dbReference type="EMBL" id="QKTW01000022">
    <property type="protein sequence ID" value="PZF71576.1"/>
    <property type="molecule type" value="Genomic_DNA"/>
</dbReference>
<evidence type="ECO:0000256" key="3">
    <source>
        <dbReference type="ARBA" id="ARBA00023012"/>
    </source>
</evidence>
<dbReference type="PANTHER" id="PTHR24421">
    <property type="entry name" value="NITRATE/NITRITE SENSOR PROTEIN NARX-RELATED"/>
    <property type="match status" value="1"/>
</dbReference>
<dbReference type="GO" id="GO:0000160">
    <property type="term" value="P:phosphorelay signal transduction system"/>
    <property type="evidence" value="ECO:0007669"/>
    <property type="project" value="UniProtKB-KW"/>
</dbReference>
<comment type="caution">
    <text evidence="6">The sequence shown here is derived from an EMBL/GenBank/DDBJ whole genome shotgun (WGS) entry which is preliminary data.</text>
</comment>
<keyword evidence="2" id="KW-0418">Kinase</keyword>
<evidence type="ECO:0000256" key="4">
    <source>
        <dbReference type="SAM" id="Phobius"/>
    </source>
</evidence>
<dbReference type="GO" id="GO:0016301">
    <property type="term" value="F:kinase activity"/>
    <property type="evidence" value="ECO:0007669"/>
    <property type="project" value="UniProtKB-KW"/>
</dbReference>
<organism evidence="6 7">
    <name type="scientific">Taibaiella soli</name>
    <dbReference type="NCBI Taxonomy" id="1649169"/>
    <lineage>
        <taxon>Bacteria</taxon>
        <taxon>Pseudomonadati</taxon>
        <taxon>Bacteroidota</taxon>
        <taxon>Chitinophagia</taxon>
        <taxon>Chitinophagales</taxon>
        <taxon>Chitinophagaceae</taxon>
        <taxon>Taibaiella</taxon>
    </lineage>
</organism>
<dbReference type="InterPro" id="IPR003594">
    <property type="entry name" value="HATPase_dom"/>
</dbReference>
<gene>
    <name evidence="6" type="ORF">DN068_16000</name>
</gene>
<reference evidence="6 7" key="1">
    <citation type="submission" date="2018-06" db="EMBL/GenBank/DDBJ databases">
        <title>Mucibacter soli gen. nov., sp. nov., a new member of the family Chitinophagaceae producing mucin.</title>
        <authorList>
            <person name="Kim M.-K."/>
            <person name="Park S."/>
            <person name="Kim T.-S."/>
            <person name="Joung Y."/>
            <person name="Han J.-H."/>
            <person name="Kim S.B."/>
        </authorList>
    </citation>
    <scope>NUCLEOTIDE SEQUENCE [LARGE SCALE GENOMIC DNA]</scope>
    <source>
        <strain evidence="6 7">R1-15</strain>
    </source>
</reference>
<protein>
    <recommendedName>
        <fullName evidence="5">Histidine kinase/HSP90-like ATPase domain-containing protein</fullName>
    </recommendedName>
</protein>
<dbReference type="Pfam" id="PF02518">
    <property type="entry name" value="HATPase_c"/>
    <property type="match status" value="1"/>
</dbReference>
<keyword evidence="4" id="KW-0812">Transmembrane</keyword>
<dbReference type="Gene3D" id="3.30.565.10">
    <property type="entry name" value="Histidine kinase-like ATPase, C-terminal domain"/>
    <property type="match status" value="1"/>
</dbReference>
<dbReference type="Proteomes" id="UP000248745">
    <property type="component" value="Unassembled WGS sequence"/>
</dbReference>
<keyword evidence="4" id="KW-0472">Membrane</keyword>
<dbReference type="OrthoDB" id="9760839at2"/>
<proteinExistence type="predicted"/>
<dbReference type="AlphaFoldDB" id="A0A2W2BD43"/>
<dbReference type="SMART" id="SM00387">
    <property type="entry name" value="HATPase_c"/>
    <property type="match status" value="1"/>
</dbReference>
<evidence type="ECO:0000313" key="7">
    <source>
        <dbReference type="Proteomes" id="UP000248745"/>
    </source>
</evidence>
<evidence type="ECO:0000259" key="5">
    <source>
        <dbReference type="SMART" id="SM00387"/>
    </source>
</evidence>
<keyword evidence="7" id="KW-1185">Reference proteome</keyword>
<evidence type="ECO:0000256" key="2">
    <source>
        <dbReference type="ARBA" id="ARBA00022777"/>
    </source>
</evidence>
<feature type="transmembrane region" description="Helical" evidence="4">
    <location>
        <begin position="12"/>
        <end position="33"/>
    </location>
</feature>
<dbReference type="RefSeq" id="WP_110999950.1">
    <property type="nucleotide sequence ID" value="NZ_QKTW01000022.1"/>
</dbReference>
<sequence>MFNLDTNMIPFAITLTMMAVIFIFGIIASMIIIKNKQNRKSREYMQALIDERERTMYSISLEVHDNLTQMLSVAKMSLHLVPDVVLPGDINIVKQIGKMLDTLIIDTRYISHALNPDYLKKKGLLPSLEEVAKWVNDSKKLSCRIMIEGEATRLDSQLELMAFRIAQEAINNTIKFAEADCLVIRLSYTDSTFQMTVTDDGIGFDTKTDSFEEGVGMLSMHQRAKIVGGQIDIVSAPDNGTSIILNISNTNTNAYAA</sequence>
<name>A0A2W2BD43_9BACT</name>
<keyword evidence="4" id="KW-1133">Transmembrane helix</keyword>
<dbReference type="InterPro" id="IPR050482">
    <property type="entry name" value="Sensor_HK_TwoCompSys"/>
</dbReference>